<comment type="caution">
    <text evidence="1">The sequence shown here is derived from an EMBL/GenBank/DDBJ whole genome shotgun (WGS) entry which is preliminary data.</text>
</comment>
<dbReference type="Proteomes" id="UP000288216">
    <property type="component" value="Unassembled WGS sequence"/>
</dbReference>
<gene>
    <name evidence="1" type="ORF">scyTo_0006173</name>
</gene>
<reference evidence="1 2" key="1">
    <citation type="journal article" date="2018" name="Nat. Ecol. Evol.">
        <title>Shark genomes provide insights into elasmobranch evolution and the origin of vertebrates.</title>
        <authorList>
            <person name="Hara Y"/>
            <person name="Yamaguchi K"/>
            <person name="Onimaru K"/>
            <person name="Kadota M"/>
            <person name="Koyanagi M"/>
            <person name="Keeley SD"/>
            <person name="Tatsumi K"/>
            <person name="Tanaka K"/>
            <person name="Motone F"/>
            <person name="Kageyama Y"/>
            <person name="Nozu R"/>
            <person name="Adachi N"/>
            <person name="Nishimura O"/>
            <person name="Nakagawa R"/>
            <person name="Tanegashima C"/>
            <person name="Kiyatake I"/>
            <person name="Matsumoto R"/>
            <person name="Murakumo K"/>
            <person name="Nishida K"/>
            <person name="Terakita A"/>
            <person name="Kuratani S"/>
            <person name="Sato K"/>
            <person name="Hyodo S Kuraku.S."/>
        </authorList>
    </citation>
    <scope>NUCLEOTIDE SEQUENCE [LARGE SCALE GENOMIC DNA]</scope>
</reference>
<evidence type="ECO:0000313" key="1">
    <source>
        <dbReference type="EMBL" id="GCB72118.1"/>
    </source>
</evidence>
<protein>
    <submittedName>
        <fullName evidence="1">Uncharacterized protein</fullName>
    </submittedName>
</protein>
<name>A0A401PG87_SCYTO</name>
<keyword evidence="2" id="KW-1185">Reference proteome</keyword>
<dbReference type="AlphaFoldDB" id="A0A401PG87"/>
<organism evidence="1 2">
    <name type="scientific">Scyliorhinus torazame</name>
    <name type="common">Cloudy catshark</name>
    <name type="synonym">Catulus torazame</name>
    <dbReference type="NCBI Taxonomy" id="75743"/>
    <lineage>
        <taxon>Eukaryota</taxon>
        <taxon>Metazoa</taxon>
        <taxon>Chordata</taxon>
        <taxon>Craniata</taxon>
        <taxon>Vertebrata</taxon>
        <taxon>Chondrichthyes</taxon>
        <taxon>Elasmobranchii</taxon>
        <taxon>Galeomorphii</taxon>
        <taxon>Galeoidea</taxon>
        <taxon>Carcharhiniformes</taxon>
        <taxon>Scyliorhinidae</taxon>
        <taxon>Scyliorhinus</taxon>
    </lineage>
</organism>
<evidence type="ECO:0000313" key="2">
    <source>
        <dbReference type="Proteomes" id="UP000288216"/>
    </source>
</evidence>
<accession>A0A401PG87</accession>
<proteinExistence type="predicted"/>
<sequence length="72" mass="8265">MEDETELPGGTQELFHSKSQKIAHAALSYFKKTRAGLAEMRAECFPILWLTQCITWDGKGLFDRCIKILFNE</sequence>
<dbReference type="EMBL" id="BFAA01002035">
    <property type="protein sequence ID" value="GCB72118.1"/>
    <property type="molecule type" value="Genomic_DNA"/>
</dbReference>